<reference evidence="9 10" key="1">
    <citation type="submission" date="2016-08" db="EMBL/GenBank/DDBJ databases">
        <title>Hymenobacter coccineus sp. nov., Hymenobacter lapidarius sp. nov. and Hymenobacter glacialis sp. nov., isolated from Antarctic soil.</title>
        <authorList>
            <person name="Sedlacek I."/>
            <person name="Kralova S."/>
            <person name="Kyrova K."/>
            <person name="Maslanova I."/>
            <person name="Stankova E."/>
            <person name="Vrbovska V."/>
            <person name="Nemec M."/>
            <person name="Bartak M."/>
            <person name="Svec P."/>
            <person name="Busse H.-J."/>
            <person name="Pantucek R."/>
        </authorList>
    </citation>
    <scope>NUCLEOTIDE SEQUENCE [LARGE SCALE GENOMIC DNA]</scope>
    <source>
        <strain evidence="9 10">CCM 8649</strain>
    </source>
</reference>
<dbReference type="InterPro" id="IPR000326">
    <property type="entry name" value="PAP2/HPO"/>
</dbReference>
<dbReference type="Pfam" id="PF01569">
    <property type="entry name" value="PAP2"/>
    <property type="match status" value="1"/>
</dbReference>
<evidence type="ECO:0000256" key="1">
    <source>
        <dbReference type="ARBA" id="ARBA00004651"/>
    </source>
</evidence>
<keyword evidence="5 7" id="KW-1133">Transmembrane helix</keyword>
<evidence type="ECO:0000256" key="6">
    <source>
        <dbReference type="ARBA" id="ARBA00023136"/>
    </source>
</evidence>
<sequence length="239" mass="26316">MRRPSLLRFLLRLLSRHRQLGLLLVFGVVVPWGIFLKAASEIQEGEGFPGDRSLLRWLHAHATPALDAVNLALTRVGGPLPMAGLAGLIFWYLWHGRQHRRAWFFGAALGGAMALNLVAKTVLGRVRPALWASLAPETTPSFPSGHAMGSAALVLAACLLLARSRWRWLAWVLGALFVLGVGTSRMYLGVHYPSDVVAGWVASVGWVSGVYLLFSPYLRQLERAWATVRRRRPVAGQGR</sequence>
<feature type="transmembrane region" description="Helical" evidence="7">
    <location>
        <begin position="196"/>
        <end position="214"/>
    </location>
</feature>
<name>A0A1G1TH59_9BACT</name>
<dbReference type="GO" id="GO:0016787">
    <property type="term" value="F:hydrolase activity"/>
    <property type="evidence" value="ECO:0007669"/>
    <property type="project" value="UniProtKB-KW"/>
</dbReference>
<organism evidence="9 10">
    <name type="scientific">Hymenobacter coccineus</name>
    <dbReference type="NCBI Taxonomy" id="1908235"/>
    <lineage>
        <taxon>Bacteria</taxon>
        <taxon>Pseudomonadati</taxon>
        <taxon>Bacteroidota</taxon>
        <taxon>Cytophagia</taxon>
        <taxon>Cytophagales</taxon>
        <taxon>Hymenobacteraceae</taxon>
        <taxon>Hymenobacter</taxon>
    </lineage>
</organism>
<evidence type="ECO:0000256" key="4">
    <source>
        <dbReference type="ARBA" id="ARBA00022801"/>
    </source>
</evidence>
<protein>
    <recommendedName>
        <fullName evidence="8">Phosphatidic acid phosphatase type 2/haloperoxidase domain-containing protein</fullName>
    </recommendedName>
</protein>
<feature type="transmembrane region" description="Helical" evidence="7">
    <location>
        <begin position="76"/>
        <end position="95"/>
    </location>
</feature>
<evidence type="ECO:0000313" key="10">
    <source>
        <dbReference type="Proteomes" id="UP000177506"/>
    </source>
</evidence>
<dbReference type="SMART" id="SM00014">
    <property type="entry name" value="acidPPc"/>
    <property type="match status" value="1"/>
</dbReference>
<dbReference type="PANTHER" id="PTHR14969:SF62">
    <property type="entry name" value="DECAPRENYLPHOSPHORYL-5-PHOSPHORIBOSE PHOSPHATASE RV3807C-RELATED"/>
    <property type="match status" value="1"/>
</dbReference>
<dbReference type="Gene3D" id="1.20.144.10">
    <property type="entry name" value="Phosphatidic acid phosphatase type 2/haloperoxidase"/>
    <property type="match status" value="1"/>
</dbReference>
<dbReference type="PANTHER" id="PTHR14969">
    <property type="entry name" value="SPHINGOSINE-1-PHOSPHATE PHOSPHOHYDROLASE"/>
    <property type="match status" value="1"/>
</dbReference>
<keyword evidence="6 7" id="KW-0472">Membrane</keyword>
<dbReference type="RefSeq" id="WP_070743570.1">
    <property type="nucleotide sequence ID" value="NZ_MDZA01000178.1"/>
</dbReference>
<evidence type="ECO:0000256" key="3">
    <source>
        <dbReference type="ARBA" id="ARBA00022692"/>
    </source>
</evidence>
<proteinExistence type="predicted"/>
<evidence type="ECO:0000256" key="5">
    <source>
        <dbReference type="ARBA" id="ARBA00022989"/>
    </source>
</evidence>
<feature type="transmembrane region" description="Helical" evidence="7">
    <location>
        <begin position="102"/>
        <end position="123"/>
    </location>
</feature>
<accession>A0A1G1TH59</accession>
<evidence type="ECO:0000256" key="7">
    <source>
        <dbReference type="SAM" id="Phobius"/>
    </source>
</evidence>
<dbReference type="EMBL" id="MDZA01000178">
    <property type="protein sequence ID" value="OGX90214.1"/>
    <property type="molecule type" value="Genomic_DNA"/>
</dbReference>
<dbReference type="SUPFAM" id="SSF48317">
    <property type="entry name" value="Acid phosphatase/Vanadium-dependent haloperoxidase"/>
    <property type="match status" value="1"/>
</dbReference>
<comment type="subcellular location">
    <subcellularLocation>
        <location evidence="1">Cell membrane</location>
        <topology evidence="1">Multi-pass membrane protein</topology>
    </subcellularLocation>
</comment>
<keyword evidence="3 7" id="KW-0812">Transmembrane</keyword>
<keyword evidence="10" id="KW-1185">Reference proteome</keyword>
<gene>
    <name evidence="9" type="ORF">BEN49_23460</name>
</gene>
<feature type="transmembrane region" description="Helical" evidence="7">
    <location>
        <begin position="169"/>
        <end position="190"/>
    </location>
</feature>
<evidence type="ECO:0000256" key="2">
    <source>
        <dbReference type="ARBA" id="ARBA00022475"/>
    </source>
</evidence>
<evidence type="ECO:0000259" key="8">
    <source>
        <dbReference type="SMART" id="SM00014"/>
    </source>
</evidence>
<keyword evidence="2" id="KW-1003">Cell membrane</keyword>
<comment type="caution">
    <text evidence="9">The sequence shown here is derived from an EMBL/GenBank/DDBJ whole genome shotgun (WGS) entry which is preliminary data.</text>
</comment>
<dbReference type="Proteomes" id="UP000177506">
    <property type="component" value="Unassembled WGS sequence"/>
</dbReference>
<dbReference type="CDD" id="cd03392">
    <property type="entry name" value="PAP2_like_2"/>
    <property type="match status" value="1"/>
</dbReference>
<feature type="transmembrane region" description="Helical" evidence="7">
    <location>
        <begin position="20"/>
        <end position="39"/>
    </location>
</feature>
<dbReference type="AlphaFoldDB" id="A0A1G1TH59"/>
<keyword evidence="4" id="KW-0378">Hydrolase</keyword>
<feature type="transmembrane region" description="Helical" evidence="7">
    <location>
        <begin position="143"/>
        <end position="162"/>
    </location>
</feature>
<dbReference type="InterPro" id="IPR036938">
    <property type="entry name" value="PAP2/HPO_sf"/>
</dbReference>
<evidence type="ECO:0000313" key="9">
    <source>
        <dbReference type="EMBL" id="OGX90214.1"/>
    </source>
</evidence>
<dbReference type="GO" id="GO:0005886">
    <property type="term" value="C:plasma membrane"/>
    <property type="evidence" value="ECO:0007669"/>
    <property type="project" value="UniProtKB-SubCell"/>
</dbReference>
<feature type="domain" description="Phosphatidic acid phosphatase type 2/haloperoxidase" evidence="8">
    <location>
        <begin position="102"/>
        <end position="211"/>
    </location>
</feature>